<evidence type="ECO:0000256" key="7">
    <source>
        <dbReference type="PROSITE-ProRule" id="PRU00042"/>
    </source>
</evidence>
<feature type="domain" description="C2H2-type" evidence="9">
    <location>
        <begin position="439"/>
        <end position="467"/>
    </location>
</feature>
<organism evidence="10 11">
    <name type="scientific">Stomoxys calcitrans</name>
    <name type="common">Stable fly</name>
    <name type="synonym">Conops calcitrans</name>
    <dbReference type="NCBI Taxonomy" id="35570"/>
    <lineage>
        <taxon>Eukaryota</taxon>
        <taxon>Metazoa</taxon>
        <taxon>Ecdysozoa</taxon>
        <taxon>Arthropoda</taxon>
        <taxon>Hexapoda</taxon>
        <taxon>Insecta</taxon>
        <taxon>Pterygota</taxon>
        <taxon>Neoptera</taxon>
        <taxon>Endopterygota</taxon>
        <taxon>Diptera</taxon>
        <taxon>Brachycera</taxon>
        <taxon>Muscomorpha</taxon>
        <taxon>Muscoidea</taxon>
        <taxon>Muscidae</taxon>
        <taxon>Stomoxys</taxon>
    </lineage>
</organism>
<evidence type="ECO:0000256" key="8">
    <source>
        <dbReference type="SAM" id="MobiDB-lite"/>
    </source>
</evidence>
<evidence type="ECO:0000313" key="10">
    <source>
        <dbReference type="EnsemblMetazoa" id="SCAU004375-PA"/>
    </source>
</evidence>
<feature type="domain" description="C2H2-type" evidence="9">
    <location>
        <begin position="239"/>
        <end position="266"/>
    </location>
</feature>
<dbReference type="VEuPathDB" id="VectorBase:SCAU004375"/>
<feature type="domain" description="C2H2-type" evidence="9">
    <location>
        <begin position="296"/>
        <end position="319"/>
    </location>
</feature>
<feature type="domain" description="C2H2-type" evidence="9">
    <location>
        <begin position="266"/>
        <end position="293"/>
    </location>
</feature>
<dbReference type="Gene3D" id="3.40.1800.20">
    <property type="match status" value="1"/>
</dbReference>
<dbReference type="GO" id="GO:0008270">
    <property type="term" value="F:zinc ion binding"/>
    <property type="evidence" value="ECO:0007669"/>
    <property type="project" value="UniProtKB-KW"/>
</dbReference>
<dbReference type="Proteomes" id="UP000095300">
    <property type="component" value="Unassembled WGS sequence"/>
</dbReference>
<dbReference type="PANTHER" id="PTHR24406">
    <property type="entry name" value="TRANSCRIPTIONAL REPRESSOR CTCFL-RELATED"/>
    <property type="match status" value="1"/>
</dbReference>
<keyword evidence="4 7" id="KW-0863">Zinc-finger</keyword>
<dbReference type="Gene3D" id="3.30.160.60">
    <property type="entry name" value="Classic Zinc Finger"/>
    <property type="match status" value="4"/>
</dbReference>
<accession>A0A1I8P2Y8</accession>
<keyword evidence="5" id="KW-0862">Zinc</keyword>
<keyword evidence="6" id="KW-0539">Nucleus</keyword>
<dbReference type="PROSITE" id="PS50157">
    <property type="entry name" value="ZINC_FINGER_C2H2_2"/>
    <property type="match status" value="4"/>
</dbReference>
<dbReference type="OrthoDB" id="3565419at2759"/>
<dbReference type="InterPro" id="IPR036236">
    <property type="entry name" value="Znf_C2H2_sf"/>
</dbReference>
<reference evidence="11" key="1">
    <citation type="submission" date="2015-05" db="EMBL/GenBank/DDBJ databases">
        <authorList>
            <person name="Wilson R.K."/>
            <person name="Warren W.C."/>
            <person name="Olafson P."/>
        </authorList>
    </citation>
    <scope>NUCLEOTIDE SEQUENCE [LARGE SCALE GENOMIC DNA]</scope>
    <source>
        <strain evidence="11">USDA</strain>
    </source>
</reference>
<gene>
    <name evidence="10" type="primary">106083884</name>
</gene>
<dbReference type="InterPro" id="IPR013087">
    <property type="entry name" value="Znf_C2H2_type"/>
</dbReference>
<feature type="compositionally biased region" description="Basic and acidic residues" evidence="8">
    <location>
        <begin position="153"/>
        <end position="164"/>
    </location>
</feature>
<sequence length="491" mass="57716">MECLLCLNTDSNYIGEDSIEWSEWNIKQLVDQHLWAIEPNISPSCLCMNCWNELNGFHKFFTRIQEAHTNILLCEIKSEFDPLEDNKNLESFVNESLNECEIEETSSTATDYGQEIKIDIDRDYNRILDKNYESDDESTDHEQSNAVSEENDSPLRRNEASDERKIIKRNTAEYDDFLKKHFQINCDKCNEPFETFPLLAQHFSQVHNERGYAVCCGNKFVYRSCLVEHIRLHVDPDYYKCSYCTKRFTNKRNLQLHTLLHVDKKYACDKCDKKYARKSQLGEHKLTHMPKPEKKFQCKECGKFYISKQSLKYHQKVVHDFLYAKVCEICGQTLPGVSSYKQHMIRHNPNPVKCEDCGLLVTSKITLGYHRKLKHPEGGNREYTCPFCQKISPNIRAHKTHVKDNHDPNNRSECNICNKIFSKKSLKRHLEVHSGSLSYTCKWCPKQFNTNNNMGYHYKKAHPIEYEEEQRKRYSGNLPPAKYDSRVVNKI</sequence>
<protein>
    <recommendedName>
        <fullName evidence="9">C2H2-type domain-containing protein</fullName>
    </recommendedName>
</protein>
<dbReference type="EnsemblMetazoa" id="SCAU004375-RB">
    <property type="protein sequence ID" value="SCAU004375-PB"/>
    <property type="gene ID" value="SCAU004375"/>
</dbReference>
<comment type="subcellular location">
    <subcellularLocation>
        <location evidence="1">Nucleus</location>
    </subcellularLocation>
</comment>
<keyword evidence="3" id="KW-0677">Repeat</keyword>
<dbReference type="SUPFAM" id="SSF57667">
    <property type="entry name" value="beta-beta-alpha zinc fingers"/>
    <property type="match status" value="4"/>
</dbReference>
<dbReference type="SUPFAM" id="SSF57716">
    <property type="entry name" value="Glucocorticoid receptor-like (DNA-binding domain)"/>
    <property type="match status" value="1"/>
</dbReference>
<dbReference type="SMART" id="SM00868">
    <property type="entry name" value="zf-AD"/>
    <property type="match status" value="1"/>
</dbReference>
<evidence type="ECO:0000313" key="11">
    <source>
        <dbReference type="Proteomes" id="UP000095300"/>
    </source>
</evidence>
<reference evidence="10" key="2">
    <citation type="submission" date="2020-05" db="UniProtKB">
        <authorList>
            <consortium name="EnsemblMetazoa"/>
        </authorList>
    </citation>
    <scope>IDENTIFICATION</scope>
    <source>
        <strain evidence="10">USDA</strain>
    </source>
</reference>
<dbReference type="InterPro" id="IPR012934">
    <property type="entry name" value="Znf_AD"/>
</dbReference>
<evidence type="ECO:0000259" key="9">
    <source>
        <dbReference type="PROSITE" id="PS50157"/>
    </source>
</evidence>
<dbReference type="KEGG" id="scac:106083884"/>
<dbReference type="STRING" id="35570.A0A1I8P2Y8"/>
<evidence type="ECO:0000256" key="2">
    <source>
        <dbReference type="ARBA" id="ARBA00022723"/>
    </source>
</evidence>
<evidence type="ECO:0000256" key="1">
    <source>
        <dbReference type="ARBA" id="ARBA00004123"/>
    </source>
</evidence>
<name>A0A1I8P2Y8_STOCA</name>
<evidence type="ECO:0000256" key="6">
    <source>
        <dbReference type="ARBA" id="ARBA00023242"/>
    </source>
</evidence>
<dbReference type="SMART" id="SM00355">
    <property type="entry name" value="ZnF_C2H2"/>
    <property type="match status" value="10"/>
</dbReference>
<dbReference type="PROSITE" id="PS00028">
    <property type="entry name" value="ZINC_FINGER_C2H2_1"/>
    <property type="match status" value="7"/>
</dbReference>
<dbReference type="Pfam" id="PF00096">
    <property type="entry name" value="zf-C2H2"/>
    <property type="match status" value="4"/>
</dbReference>
<evidence type="ECO:0000256" key="4">
    <source>
        <dbReference type="ARBA" id="ARBA00022771"/>
    </source>
</evidence>
<evidence type="ECO:0000256" key="5">
    <source>
        <dbReference type="ARBA" id="ARBA00022833"/>
    </source>
</evidence>
<feature type="region of interest" description="Disordered" evidence="8">
    <location>
        <begin position="131"/>
        <end position="164"/>
    </location>
</feature>
<dbReference type="GO" id="GO:0005634">
    <property type="term" value="C:nucleus"/>
    <property type="evidence" value="ECO:0007669"/>
    <property type="project" value="UniProtKB-SubCell"/>
</dbReference>
<keyword evidence="2" id="KW-0479">Metal-binding</keyword>
<dbReference type="AlphaFoldDB" id="A0A1I8P2Y8"/>
<dbReference type="EnsemblMetazoa" id="SCAU004375-RA">
    <property type="protein sequence ID" value="SCAU004375-PA"/>
    <property type="gene ID" value="SCAU004375"/>
</dbReference>
<evidence type="ECO:0000256" key="3">
    <source>
        <dbReference type="ARBA" id="ARBA00022737"/>
    </source>
</evidence>
<proteinExistence type="predicted"/>
<keyword evidence="11" id="KW-1185">Reference proteome</keyword>
<dbReference type="InterPro" id="IPR050888">
    <property type="entry name" value="ZnF_C2H2-type_TF"/>
</dbReference>